<dbReference type="AlphaFoldDB" id="A0A518C8Q5"/>
<dbReference type="Pfam" id="PF19915">
    <property type="entry name" value="bpX0"/>
    <property type="match status" value="1"/>
</dbReference>
<evidence type="ECO:0000313" key="3">
    <source>
        <dbReference type="EMBL" id="QDU75590.1"/>
    </source>
</evidence>
<sequence>MSADMTKAQKYLLPPSRSFWKWSDDGEVICWHDDRTIIFKVELIQVLQRLAPMGLPSLSSLVVTLASMREGWAESISEVMGSVEVYDPSAESSQLIESVLLGVGGLGKLAALPQSLRSSTEVRVTICQMVFENVRSVLSAEEAPGVIQYLTHGMDEVLATYNSPGFQVIPFRALSLADLVQLNRGLEGVDEKSIELRKRTSLDELPQAAEIELPQSQQMRGLLDKLQHDESLQGVARLAKQLMGAVSLPRKVSDPDEVPTGGISDISNRGSLDQLMLTELAHDDLTLAVRISSNEALYLRRESPPQATWREFSLFLDCGIRMWGVPRFYATAVALALVANAEEYTVVRAFRADGVHLKEVDLLTRDGIVEHLQCLQAELHPGGGLKALAAKLNPEEESNPVLITTHDVAHDKSFQEALAAQAFPLLYLATVNRDGSMRLEQRGLQGRKLLRELELNLEDLYGSKPKKLPALVEKTWGSDLPAIFSIRPFPLLLSVNITSDQQMHLGEHGVLGITKDRRLMHWHRKEHIGARQLADDLPPGRLQWFHFDEPSDLVNAIVVETNSRKQSLLAVQLGGQTTLAVDLQTSSEFIPLAWNGGMLLGQKGANHLCAIDTTSGEEVQSTGIPSSWKRCSGRFYRNPRSDEWCAVSFDGKTIRMEKVFSSPHEKTPWLMHIFECKEVEGPIGLTHKGDICFTATGELWETQIPKQSVKGISLIGQHASRLCLTSSGLGNYLVDVHKRTVVSAKGKNTSSLLFGESMAFISPSNTRHRFTHIQVCENESGQLRLGLITRRGQRMMIDCSHGIIHLRFPRESMTTETQLHRPFSPLKIPEVGYQVSRAVWNDGSEAFLDSRGLLHLRSADHTIPEVTIALTDGVVAGWVSDGRLWGVHYFTQQQPHRDVDAEIFEQAILGFLEQLV</sequence>
<keyword evidence="4" id="KW-1185">Reference proteome</keyword>
<accession>A0A518C8Q5</accession>
<proteinExistence type="predicted"/>
<feature type="domain" description="MoxR-vWA-beta-propeller ternary system" evidence="2">
    <location>
        <begin position="836"/>
        <end position="909"/>
    </location>
</feature>
<dbReference type="OrthoDB" id="211519at2"/>
<dbReference type="InterPro" id="IPR045553">
    <property type="entry name" value="bpX1"/>
</dbReference>
<dbReference type="Pfam" id="PF19917">
    <property type="entry name" value="bpX1"/>
    <property type="match status" value="1"/>
</dbReference>
<evidence type="ECO:0000313" key="4">
    <source>
        <dbReference type="Proteomes" id="UP000318626"/>
    </source>
</evidence>
<dbReference type="KEGG" id="bvo:Pan97_26240"/>
<feature type="domain" description="MoxR-vWA-beta-propeller ternary system" evidence="1">
    <location>
        <begin position="35"/>
        <end position="168"/>
    </location>
</feature>
<gene>
    <name evidence="3" type="ORF">Pan97_26240</name>
</gene>
<evidence type="ECO:0000259" key="1">
    <source>
        <dbReference type="Pfam" id="PF19915"/>
    </source>
</evidence>
<dbReference type="EMBL" id="CP036289">
    <property type="protein sequence ID" value="QDU75590.1"/>
    <property type="molecule type" value="Genomic_DNA"/>
</dbReference>
<dbReference type="Proteomes" id="UP000318626">
    <property type="component" value="Chromosome"/>
</dbReference>
<reference evidence="4" key="1">
    <citation type="submission" date="2019-02" db="EMBL/GenBank/DDBJ databases">
        <title>Deep-cultivation of Planctomycetes and their phenomic and genomic characterization uncovers novel biology.</title>
        <authorList>
            <person name="Wiegand S."/>
            <person name="Jogler M."/>
            <person name="Boedeker C."/>
            <person name="Pinto D."/>
            <person name="Vollmers J."/>
            <person name="Rivas-Marin E."/>
            <person name="Kohn T."/>
            <person name="Peeters S.H."/>
            <person name="Heuer A."/>
            <person name="Rast P."/>
            <person name="Oberbeckmann S."/>
            <person name="Bunk B."/>
            <person name="Jeske O."/>
            <person name="Meyerdierks A."/>
            <person name="Storesund J.E."/>
            <person name="Kallscheuer N."/>
            <person name="Luecker S."/>
            <person name="Lage O.M."/>
            <person name="Pohl T."/>
            <person name="Merkel B.J."/>
            <person name="Hornburger P."/>
            <person name="Mueller R.-W."/>
            <person name="Bruemmer F."/>
            <person name="Labrenz M."/>
            <person name="Spormann A.M."/>
            <person name="Op den Camp H."/>
            <person name="Overmann J."/>
            <person name="Amann R."/>
            <person name="Jetten M.S.M."/>
            <person name="Mascher T."/>
            <person name="Medema M.H."/>
            <person name="Devos D.P."/>
            <person name="Kaster A.-K."/>
            <person name="Ovreas L."/>
            <person name="Rohde M."/>
            <person name="Galperin M.Y."/>
            <person name="Jogler C."/>
        </authorList>
    </citation>
    <scope>NUCLEOTIDE SEQUENCE [LARGE SCALE GENOMIC DNA]</scope>
    <source>
        <strain evidence="4">Pan97</strain>
    </source>
</reference>
<organism evidence="3 4">
    <name type="scientific">Bremerella volcania</name>
    <dbReference type="NCBI Taxonomy" id="2527984"/>
    <lineage>
        <taxon>Bacteria</taxon>
        <taxon>Pseudomonadati</taxon>
        <taxon>Planctomycetota</taxon>
        <taxon>Planctomycetia</taxon>
        <taxon>Pirellulales</taxon>
        <taxon>Pirellulaceae</taxon>
        <taxon>Bremerella</taxon>
    </lineage>
</organism>
<name>A0A518C8Q5_9BACT</name>
<dbReference type="RefSeq" id="WP_144973085.1">
    <property type="nucleotide sequence ID" value="NZ_CP036289.1"/>
</dbReference>
<dbReference type="InterPro" id="IPR045554">
    <property type="entry name" value="bpX0"/>
</dbReference>
<evidence type="ECO:0000259" key="2">
    <source>
        <dbReference type="Pfam" id="PF19917"/>
    </source>
</evidence>
<protein>
    <submittedName>
        <fullName evidence="3">Uncharacterized protein</fullName>
    </submittedName>
</protein>